<evidence type="ECO:0000256" key="4">
    <source>
        <dbReference type="ARBA" id="ARBA00022741"/>
    </source>
</evidence>
<dbReference type="Gene3D" id="1.10.10.10">
    <property type="entry name" value="Winged helix-like DNA-binding domain superfamily/Winged helix DNA-binding domain"/>
    <property type="match status" value="1"/>
</dbReference>
<dbReference type="PANTHER" id="PTHR33463:SF145">
    <property type="entry name" value="NB-ARC DOMAIN-CONTAINING PROTEIN"/>
    <property type="match status" value="1"/>
</dbReference>
<dbReference type="Pfam" id="PF23247">
    <property type="entry name" value="LRR_RPS2"/>
    <property type="match status" value="1"/>
</dbReference>
<reference evidence="11" key="1">
    <citation type="submission" date="2025-08" db="UniProtKB">
        <authorList>
            <consortium name="RefSeq"/>
        </authorList>
    </citation>
    <scope>IDENTIFICATION</scope>
    <source>
        <tissue evidence="11">Seedling</tissue>
    </source>
</reference>
<keyword evidence="4" id="KW-0547">Nucleotide-binding</keyword>
<proteinExistence type="inferred from homology"/>
<sequence length="1140" mass="130204">MTGNRKMKKAIAISSTSTARKVGECTVGLVGRVMDLVYPYRNKVDDLNTKTEELLAAQKRLQDFYDHEAKKDSKKLNPDVQKWLSTAPGIAEEAKKWLQQAESKANFRCLSLSFPNLSSRLKLSREVMDMVQKVTSEIEREKEFESIFHRPIIQVLIENKENYKVFESRSSISREIMEALRDPNVRVIGLYGMAGTGKTMMAEEVARQTSYENLFSELVMLTVSQTRDDESLQQRAAEQLELKFEGSDFSVRADELRRRLRQGKNVLTIVDDVCQSFDLDDAGISFRKSQKQCKILLISRFRGLLCNMGAQKNFHVGTLSKSESVKLCNTIVGDSAENIEFQPLATEIVEKCAGLPIAITEILAEALDEKRRPSWRSFLKELKMSNNPDNIITRNKTISQSTKMNYENLENEEAKSLLLLCSLFPEDASIPIERLLIYGMFLGLFQGVETFEQARSKVLMVIDDLKNHSLLMWDVNDSKSCVKLHNVIRYFCLLIASRDRRWYVLRNVDDETMEESLENNVERLQDPIAISLLFDNINVDVVKLPERLETPQLQLLFCDSKHEKAFQFPDLFFQGMKDVRVLDLSGGLHGNQLPSSFCRLENLRALCLRGCKLRDIALIGKLKNLEILDLSFSNNVEKLGREIAKLIQLRSLNLNYCSNLREIHPNVIRSLTSLEELTVANGFTDWEVEDVEKGGRSNASLSELKDLHRLTALDLCIPDIDALPEDIFKFIGEKLERYYIVLGMHHSEAMNIGLHDLNVASRGLELNLYQYENVLDKYGLRDLLKKGCAVISLDTLDGHMNDIVDKLDKDNCLSQCKHLQVKHSYEIRFIARGPSSVFRSLKSLSLINLWNLESICCGKLTSDSFGKLRRIQVSECHSLKNIFPFPIAKRLLEVIEVSDCKKIEKIFTYEGEGDDAPSVDNNQVIKIEFPRLRVLRLKKLRNLQQYCAESAMTETTSHHMPLFNQKVVLSNCKELQLQGINIESIWGTDKLEGRGFHNLTTLIVNYCHKIKTVMPSSIAASLVHLRRMRINECNEVEEVIAKESGERRLGKNLLPKLETLELYKNWNLKTFYAGGHIECPSLVELQVIDCYYMKTFINDVNSVGNVRKSWQLLAMNNLNPRPTQDKPEIKQGALAEGLLP</sequence>
<evidence type="ECO:0000313" key="10">
    <source>
        <dbReference type="Proteomes" id="UP001652623"/>
    </source>
</evidence>
<evidence type="ECO:0000256" key="6">
    <source>
        <dbReference type="ARBA" id="ARBA00022840"/>
    </source>
</evidence>
<protein>
    <submittedName>
        <fullName evidence="11">Probable disease resistance protein At4g27220</fullName>
    </submittedName>
</protein>
<evidence type="ECO:0000313" key="11">
    <source>
        <dbReference type="RefSeq" id="XP_048324967.2"/>
    </source>
</evidence>
<dbReference type="InterPro" id="IPR027417">
    <property type="entry name" value="P-loop_NTPase"/>
</dbReference>
<accession>A0ABM3IBD3</accession>
<evidence type="ECO:0000259" key="9">
    <source>
        <dbReference type="Pfam" id="PF23598"/>
    </source>
</evidence>
<dbReference type="Proteomes" id="UP001652623">
    <property type="component" value="Chromosome 10"/>
</dbReference>
<dbReference type="SUPFAM" id="SSF52058">
    <property type="entry name" value="L domain-like"/>
    <property type="match status" value="1"/>
</dbReference>
<keyword evidence="10" id="KW-1185">Reference proteome</keyword>
<dbReference type="InterPro" id="IPR050905">
    <property type="entry name" value="Plant_NBS-LRR"/>
</dbReference>
<evidence type="ECO:0000256" key="2">
    <source>
        <dbReference type="ARBA" id="ARBA00022614"/>
    </source>
</evidence>
<dbReference type="PANTHER" id="PTHR33463">
    <property type="entry name" value="NB-ARC DOMAIN-CONTAINING PROTEIN-RELATED"/>
    <property type="match status" value="1"/>
</dbReference>
<keyword evidence="3" id="KW-0677">Repeat</keyword>
<keyword evidence="6" id="KW-0067">ATP-binding</keyword>
<dbReference type="Gene3D" id="3.80.10.10">
    <property type="entry name" value="Ribonuclease Inhibitor"/>
    <property type="match status" value="3"/>
</dbReference>
<feature type="domain" description="Disease resistance R13L4/SHOC-2-like LRR" evidence="9">
    <location>
        <begin position="578"/>
        <end position="718"/>
    </location>
</feature>
<dbReference type="Pfam" id="PF00931">
    <property type="entry name" value="NB-ARC"/>
    <property type="match status" value="1"/>
</dbReference>
<organism evidence="10 11">
    <name type="scientific">Ziziphus jujuba</name>
    <name type="common">Chinese jujube</name>
    <name type="synonym">Ziziphus sativa</name>
    <dbReference type="NCBI Taxonomy" id="326968"/>
    <lineage>
        <taxon>Eukaryota</taxon>
        <taxon>Viridiplantae</taxon>
        <taxon>Streptophyta</taxon>
        <taxon>Embryophyta</taxon>
        <taxon>Tracheophyta</taxon>
        <taxon>Spermatophyta</taxon>
        <taxon>Magnoliopsida</taxon>
        <taxon>eudicotyledons</taxon>
        <taxon>Gunneridae</taxon>
        <taxon>Pentapetalae</taxon>
        <taxon>rosids</taxon>
        <taxon>fabids</taxon>
        <taxon>Rosales</taxon>
        <taxon>Rhamnaceae</taxon>
        <taxon>Paliureae</taxon>
        <taxon>Ziziphus</taxon>
    </lineage>
</organism>
<gene>
    <name evidence="11" type="primary">LOC107410613</name>
</gene>
<dbReference type="RefSeq" id="XP_048324967.2">
    <property type="nucleotide sequence ID" value="XM_048469010.2"/>
</dbReference>
<dbReference type="GeneID" id="107410613"/>
<evidence type="ECO:0000256" key="5">
    <source>
        <dbReference type="ARBA" id="ARBA00022821"/>
    </source>
</evidence>
<dbReference type="Pfam" id="PF23598">
    <property type="entry name" value="LRR_14"/>
    <property type="match status" value="1"/>
</dbReference>
<evidence type="ECO:0000259" key="8">
    <source>
        <dbReference type="Pfam" id="PF23247"/>
    </source>
</evidence>
<dbReference type="InterPro" id="IPR002182">
    <property type="entry name" value="NB-ARC"/>
</dbReference>
<dbReference type="InterPro" id="IPR042197">
    <property type="entry name" value="Apaf_helical"/>
</dbReference>
<dbReference type="InterPro" id="IPR055414">
    <property type="entry name" value="LRR_R13L4/SHOC2-like"/>
</dbReference>
<dbReference type="Gene3D" id="3.40.50.300">
    <property type="entry name" value="P-loop containing nucleotide triphosphate hydrolases"/>
    <property type="match status" value="1"/>
</dbReference>
<feature type="domain" description="NB-ARC" evidence="7">
    <location>
        <begin position="174"/>
        <end position="335"/>
    </location>
</feature>
<keyword evidence="5" id="KW-0611">Plant defense</keyword>
<dbReference type="InterPro" id="IPR036388">
    <property type="entry name" value="WH-like_DNA-bd_sf"/>
</dbReference>
<evidence type="ECO:0000259" key="7">
    <source>
        <dbReference type="Pfam" id="PF00931"/>
    </source>
</evidence>
<evidence type="ECO:0000256" key="1">
    <source>
        <dbReference type="ARBA" id="ARBA00008894"/>
    </source>
</evidence>
<dbReference type="Gene3D" id="1.10.8.430">
    <property type="entry name" value="Helical domain of apoptotic protease-activating factors"/>
    <property type="match status" value="1"/>
</dbReference>
<dbReference type="InterPro" id="IPR057135">
    <property type="entry name" value="At4g27190-like_LRR"/>
</dbReference>
<name>A0ABM3IBD3_ZIZJJ</name>
<dbReference type="SUPFAM" id="SSF52540">
    <property type="entry name" value="P-loop containing nucleoside triphosphate hydrolases"/>
    <property type="match status" value="1"/>
</dbReference>
<dbReference type="InterPro" id="IPR032675">
    <property type="entry name" value="LRR_dom_sf"/>
</dbReference>
<evidence type="ECO:0000256" key="3">
    <source>
        <dbReference type="ARBA" id="ARBA00022737"/>
    </source>
</evidence>
<keyword evidence="2" id="KW-0433">Leucine-rich repeat</keyword>
<dbReference type="PRINTS" id="PR00364">
    <property type="entry name" value="DISEASERSIST"/>
</dbReference>
<feature type="domain" description="Disease resistance protein At4g27190-like leucine-rich repeats" evidence="8">
    <location>
        <begin position="851"/>
        <end position="975"/>
    </location>
</feature>
<comment type="similarity">
    <text evidence="1">Belongs to the disease resistance NB-LRR family.</text>
</comment>